<dbReference type="HOGENOM" id="CLU_2745119_0_0_1"/>
<dbReference type="AlphaFoldDB" id="A0A061DH42"/>
<dbReference type="Gramene" id="EOX91665">
    <property type="protein sequence ID" value="EOX91665"/>
    <property type="gene ID" value="TCM_000783"/>
</dbReference>
<protein>
    <submittedName>
        <fullName evidence="2">Uncharacterized protein</fullName>
    </submittedName>
</protein>
<feature type="region of interest" description="Disordered" evidence="1">
    <location>
        <begin position="1"/>
        <end position="29"/>
    </location>
</feature>
<accession>A0A061DH42</accession>
<keyword evidence="3" id="KW-1185">Reference proteome</keyword>
<organism evidence="2 3">
    <name type="scientific">Theobroma cacao</name>
    <name type="common">Cacao</name>
    <name type="synonym">Cocoa</name>
    <dbReference type="NCBI Taxonomy" id="3641"/>
    <lineage>
        <taxon>Eukaryota</taxon>
        <taxon>Viridiplantae</taxon>
        <taxon>Streptophyta</taxon>
        <taxon>Embryophyta</taxon>
        <taxon>Tracheophyta</taxon>
        <taxon>Spermatophyta</taxon>
        <taxon>Magnoliopsida</taxon>
        <taxon>eudicotyledons</taxon>
        <taxon>Gunneridae</taxon>
        <taxon>Pentapetalae</taxon>
        <taxon>rosids</taxon>
        <taxon>malvids</taxon>
        <taxon>Malvales</taxon>
        <taxon>Malvaceae</taxon>
        <taxon>Byttnerioideae</taxon>
        <taxon>Theobroma</taxon>
    </lineage>
</organism>
<dbReference type="InParanoid" id="A0A061DH42"/>
<sequence length="71" mass="8375">MKRKRTRRGSEIGGRVWGQDNPLPSPLEASEEDNPYTLLYLFLSFTFHLLLRREFGEKIRDQPSIKPTKQK</sequence>
<dbReference type="Proteomes" id="UP000026915">
    <property type="component" value="Chromosome 1"/>
</dbReference>
<gene>
    <name evidence="2" type="ORF">TCM_000783</name>
</gene>
<evidence type="ECO:0000313" key="2">
    <source>
        <dbReference type="EMBL" id="EOX91665.1"/>
    </source>
</evidence>
<evidence type="ECO:0000313" key="3">
    <source>
        <dbReference type="Proteomes" id="UP000026915"/>
    </source>
</evidence>
<dbReference type="EMBL" id="CM001879">
    <property type="protein sequence ID" value="EOX91665.1"/>
    <property type="molecule type" value="Genomic_DNA"/>
</dbReference>
<evidence type="ECO:0000256" key="1">
    <source>
        <dbReference type="SAM" id="MobiDB-lite"/>
    </source>
</evidence>
<name>A0A061DH42_THECC</name>
<reference evidence="2 3" key="1">
    <citation type="journal article" date="2013" name="Genome Biol.">
        <title>The genome sequence of the most widely cultivated cacao type and its use to identify candidate genes regulating pod color.</title>
        <authorList>
            <person name="Motamayor J.C."/>
            <person name="Mockaitis K."/>
            <person name="Schmutz J."/>
            <person name="Haiminen N."/>
            <person name="Iii D.L."/>
            <person name="Cornejo O."/>
            <person name="Findley S.D."/>
            <person name="Zheng P."/>
            <person name="Utro F."/>
            <person name="Royaert S."/>
            <person name="Saski C."/>
            <person name="Jenkins J."/>
            <person name="Podicheti R."/>
            <person name="Zhao M."/>
            <person name="Scheffler B.E."/>
            <person name="Stack J.C."/>
            <person name="Feltus F.A."/>
            <person name="Mustiga G.M."/>
            <person name="Amores F."/>
            <person name="Phillips W."/>
            <person name="Marelli J.P."/>
            <person name="May G.D."/>
            <person name="Shapiro H."/>
            <person name="Ma J."/>
            <person name="Bustamante C.D."/>
            <person name="Schnell R.J."/>
            <person name="Main D."/>
            <person name="Gilbert D."/>
            <person name="Parida L."/>
            <person name="Kuhn D.N."/>
        </authorList>
    </citation>
    <scope>NUCLEOTIDE SEQUENCE [LARGE SCALE GENOMIC DNA]</scope>
    <source>
        <strain evidence="3">cv. Matina 1-6</strain>
    </source>
</reference>
<proteinExistence type="predicted"/>